<name>A0ACB9RUC0_9MYRT</name>
<protein>
    <submittedName>
        <fullName evidence="1">Uncharacterized protein</fullName>
    </submittedName>
</protein>
<evidence type="ECO:0000313" key="2">
    <source>
        <dbReference type="Proteomes" id="UP001057402"/>
    </source>
</evidence>
<accession>A0ACB9RUC0</accession>
<keyword evidence="2" id="KW-1185">Reference proteome</keyword>
<gene>
    <name evidence="1" type="ORF">MLD38_008456</name>
</gene>
<evidence type="ECO:0000313" key="1">
    <source>
        <dbReference type="EMBL" id="KAI4382499.1"/>
    </source>
</evidence>
<reference evidence="2" key="1">
    <citation type="journal article" date="2023" name="Front. Plant Sci.">
        <title>Chromosomal-level genome assembly of Melastoma candidum provides insights into trichome evolution.</title>
        <authorList>
            <person name="Zhong Y."/>
            <person name="Wu W."/>
            <person name="Sun C."/>
            <person name="Zou P."/>
            <person name="Liu Y."/>
            <person name="Dai S."/>
            <person name="Zhou R."/>
        </authorList>
    </citation>
    <scope>NUCLEOTIDE SEQUENCE [LARGE SCALE GENOMIC DNA]</scope>
</reference>
<proteinExistence type="predicted"/>
<comment type="caution">
    <text evidence="1">The sequence shown here is derived from an EMBL/GenBank/DDBJ whole genome shotgun (WGS) entry which is preliminary data.</text>
</comment>
<organism evidence="1 2">
    <name type="scientific">Melastoma candidum</name>
    <dbReference type="NCBI Taxonomy" id="119954"/>
    <lineage>
        <taxon>Eukaryota</taxon>
        <taxon>Viridiplantae</taxon>
        <taxon>Streptophyta</taxon>
        <taxon>Embryophyta</taxon>
        <taxon>Tracheophyta</taxon>
        <taxon>Spermatophyta</taxon>
        <taxon>Magnoliopsida</taxon>
        <taxon>eudicotyledons</taxon>
        <taxon>Gunneridae</taxon>
        <taxon>Pentapetalae</taxon>
        <taxon>rosids</taxon>
        <taxon>malvids</taxon>
        <taxon>Myrtales</taxon>
        <taxon>Melastomataceae</taxon>
        <taxon>Melastomatoideae</taxon>
        <taxon>Melastomateae</taxon>
        <taxon>Melastoma</taxon>
    </lineage>
</organism>
<dbReference type="EMBL" id="CM042882">
    <property type="protein sequence ID" value="KAI4382499.1"/>
    <property type="molecule type" value="Genomic_DNA"/>
</dbReference>
<sequence length="188" mass="20859">MIRNRGFCFHRDDDPILLCLGLDLNLSVDSPVASLAGFSCKARSRKRLQSELPLSVEGSAGRRDFGTVGDNLRGIRRLHFRDHIWAYSQWYLAVEAMDEAAASIMRGGGGGGEQEEVRDQSSDEEMRLVQQLAACAEAVACRDRRMRPPCCPTSSPRRWCLAPRSSASHRASCRAFPTASRSCRTLGR</sequence>
<dbReference type="Proteomes" id="UP001057402">
    <property type="component" value="Chromosome 3"/>
</dbReference>